<dbReference type="AlphaFoldDB" id="A0A0L0DGM7"/>
<accession>A0A0L0DGM7</accession>
<name>A0A0L0DGM7_THETB</name>
<sequence>MGMSALLVVGGLVAKCWNSMEEEQLKEEMAQREALAKRERELRMQEFETMRASQRETIYKLIAMQEAEVAVGDADDALDGEDLTVDAIRHSANVSKRKRRAIERHGLPPARMTTPAFVVEAEAAAASAVRALADADGELVAARLAFKKARQLEAAAKSKDDDIRSAKARVAHSARSLDNALDVSAMLKEELALRKKLAAKLNAKAEPAAGRSPATPMSGSTGASDVLRAIELRSPPSPYAQRGGSGAPPPDTAAATPGPASSADASASDADSELNAAQLALGGDASTPHRSRSTQKRRTEGLGRRRRAQSAQGMNASRSKPGRRKRRGSQSGGLLVYSDGQRELVEARKSETRALLEIEAVARDTVRMNDLLVREQRLTAKAKAKVEKTKATLVAMQAKADAMDKEEADMQRKIVLLNRELKSLATRLEAKTRVALAELEKKLSFEQDQAVNQAARAGAEQAELLRTSPEALGALRSKAHDAVELLVTLKATRSQLKEEIRECRVQRRELDV</sequence>
<evidence type="ECO:0000313" key="3">
    <source>
        <dbReference type="EMBL" id="KNC51276.1"/>
    </source>
</evidence>
<feature type="region of interest" description="Disordered" evidence="2">
    <location>
        <begin position="235"/>
        <end position="335"/>
    </location>
</feature>
<keyword evidence="4" id="KW-1185">Reference proteome</keyword>
<dbReference type="GeneID" id="25566231"/>
<feature type="coiled-coil region" evidence="1">
    <location>
        <begin position="18"/>
        <end position="45"/>
    </location>
</feature>
<feature type="coiled-coil region" evidence="1">
    <location>
        <begin position="386"/>
        <end position="456"/>
    </location>
</feature>
<dbReference type="EMBL" id="GL349466">
    <property type="protein sequence ID" value="KNC51276.1"/>
    <property type="molecule type" value="Genomic_DNA"/>
</dbReference>
<evidence type="ECO:0000313" key="4">
    <source>
        <dbReference type="Proteomes" id="UP000054408"/>
    </source>
</evidence>
<keyword evidence="1" id="KW-0175">Coiled coil</keyword>
<reference evidence="3 4" key="1">
    <citation type="submission" date="2010-05" db="EMBL/GenBank/DDBJ databases">
        <title>The Genome Sequence of Thecamonas trahens ATCC 50062.</title>
        <authorList>
            <consortium name="The Broad Institute Genome Sequencing Platform"/>
            <person name="Russ C."/>
            <person name="Cuomo C."/>
            <person name="Shea T."/>
            <person name="Young S.K."/>
            <person name="Zeng Q."/>
            <person name="Koehrsen M."/>
            <person name="Haas B."/>
            <person name="Borodovsky M."/>
            <person name="Guigo R."/>
            <person name="Alvarado L."/>
            <person name="Berlin A."/>
            <person name="Bochicchio J."/>
            <person name="Borenstein D."/>
            <person name="Chapman S."/>
            <person name="Chen Z."/>
            <person name="Freedman E."/>
            <person name="Gellesch M."/>
            <person name="Goldberg J."/>
            <person name="Griggs A."/>
            <person name="Gujja S."/>
            <person name="Heilman E."/>
            <person name="Heiman D."/>
            <person name="Hepburn T."/>
            <person name="Howarth C."/>
            <person name="Jen D."/>
            <person name="Larson L."/>
            <person name="Mehta T."/>
            <person name="Park D."/>
            <person name="Pearson M."/>
            <person name="Roberts A."/>
            <person name="Saif S."/>
            <person name="Shenoy N."/>
            <person name="Sisk P."/>
            <person name="Stolte C."/>
            <person name="Sykes S."/>
            <person name="Thomson T."/>
            <person name="Walk T."/>
            <person name="White J."/>
            <person name="Yandava C."/>
            <person name="Burger G."/>
            <person name="Gray M.W."/>
            <person name="Holland P.W.H."/>
            <person name="King N."/>
            <person name="Lang F.B.F."/>
            <person name="Roger A.J."/>
            <person name="Ruiz-Trillo I."/>
            <person name="Lander E."/>
            <person name="Nusbaum C."/>
        </authorList>
    </citation>
    <scope>NUCLEOTIDE SEQUENCE [LARGE SCALE GENOMIC DNA]</scope>
    <source>
        <strain evidence="3 4">ATCC 50062</strain>
    </source>
</reference>
<evidence type="ECO:0000256" key="1">
    <source>
        <dbReference type="SAM" id="Coils"/>
    </source>
</evidence>
<proteinExistence type="predicted"/>
<dbReference type="RefSeq" id="XP_013756203.1">
    <property type="nucleotide sequence ID" value="XM_013900749.1"/>
</dbReference>
<dbReference type="Proteomes" id="UP000054408">
    <property type="component" value="Unassembled WGS sequence"/>
</dbReference>
<protein>
    <submittedName>
        <fullName evidence="3">Uncharacterized protein</fullName>
    </submittedName>
</protein>
<organism evidence="3 4">
    <name type="scientific">Thecamonas trahens ATCC 50062</name>
    <dbReference type="NCBI Taxonomy" id="461836"/>
    <lineage>
        <taxon>Eukaryota</taxon>
        <taxon>Apusozoa</taxon>
        <taxon>Apusomonadida</taxon>
        <taxon>Apusomonadidae</taxon>
        <taxon>Thecamonas</taxon>
    </lineage>
</organism>
<evidence type="ECO:0000256" key="2">
    <source>
        <dbReference type="SAM" id="MobiDB-lite"/>
    </source>
</evidence>
<gene>
    <name evidence="3" type="ORF">AMSG_07280</name>
</gene>
<feature type="compositionally biased region" description="Low complexity" evidence="2">
    <location>
        <begin position="252"/>
        <end position="269"/>
    </location>
</feature>